<feature type="signal peptide" evidence="1">
    <location>
        <begin position="1"/>
        <end position="22"/>
    </location>
</feature>
<comment type="caution">
    <text evidence="2">The sequence shown here is derived from an EMBL/GenBank/DDBJ whole genome shotgun (WGS) entry which is preliminary data.</text>
</comment>
<dbReference type="AlphaFoldDB" id="A0A5C6URB2"/>
<protein>
    <recommendedName>
        <fullName evidence="4">Lipoprotein</fullName>
    </recommendedName>
</protein>
<dbReference type="OrthoDB" id="7594790at2"/>
<organism evidence="2 3">
    <name type="scientific">Flavisphingopyxis soli</name>
    <dbReference type="NCBI Taxonomy" id="2601267"/>
    <lineage>
        <taxon>Bacteria</taxon>
        <taxon>Pseudomonadati</taxon>
        <taxon>Pseudomonadota</taxon>
        <taxon>Alphaproteobacteria</taxon>
        <taxon>Sphingomonadales</taxon>
        <taxon>Sphingopyxidaceae</taxon>
        <taxon>Flavisphingopyxis</taxon>
    </lineage>
</organism>
<keyword evidence="1" id="KW-0732">Signal</keyword>
<dbReference type="Proteomes" id="UP000321129">
    <property type="component" value="Unassembled WGS sequence"/>
</dbReference>
<accession>A0A5C6URB2</accession>
<dbReference type="EMBL" id="VOPY01000001">
    <property type="protein sequence ID" value="TXC73525.1"/>
    <property type="molecule type" value="Genomic_DNA"/>
</dbReference>
<gene>
    <name evidence="2" type="ORF">FSZ31_01885</name>
</gene>
<evidence type="ECO:0008006" key="4">
    <source>
        <dbReference type="Google" id="ProtNLM"/>
    </source>
</evidence>
<feature type="chain" id="PRO_5022998909" description="Lipoprotein" evidence="1">
    <location>
        <begin position="23"/>
        <end position="185"/>
    </location>
</feature>
<name>A0A5C6URB2_9SPHN</name>
<dbReference type="RefSeq" id="WP_147121362.1">
    <property type="nucleotide sequence ID" value="NZ_VOPY01000001.1"/>
</dbReference>
<evidence type="ECO:0000313" key="2">
    <source>
        <dbReference type="EMBL" id="TXC73525.1"/>
    </source>
</evidence>
<sequence>MRAHILASALAFATLASGCSLTSDDADDAAAKGAKSEESTDIAINLGDEDGKIAIKSDGSDKNRVNLKLPGIDINVKVPNIDIKAGDVDIGGVDMYPGTKLKSFNIDAGKSSGTEKAIVRVGMTFPATAASVADYYEGAMKQKDVTYTRKGGNFSGTTDDGDSFTLAIADAGKTSTGDLTIREAK</sequence>
<dbReference type="PROSITE" id="PS51257">
    <property type="entry name" value="PROKAR_LIPOPROTEIN"/>
    <property type="match status" value="1"/>
</dbReference>
<evidence type="ECO:0000313" key="3">
    <source>
        <dbReference type="Proteomes" id="UP000321129"/>
    </source>
</evidence>
<proteinExistence type="predicted"/>
<keyword evidence="3" id="KW-1185">Reference proteome</keyword>
<evidence type="ECO:0000256" key="1">
    <source>
        <dbReference type="SAM" id="SignalP"/>
    </source>
</evidence>
<reference evidence="2 3" key="1">
    <citation type="submission" date="2019-08" db="EMBL/GenBank/DDBJ databases">
        <title>Sphingorhabdus soil sp. nov., isolated from arctic soil.</title>
        <authorList>
            <person name="Liu Y."/>
        </authorList>
    </citation>
    <scope>NUCLEOTIDE SEQUENCE [LARGE SCALE GENOMIC DNA]</scope>
    <source>
        <strain evidence="2 3">D-2Q-5-6</strain>
    </source>
</reference>